<dbReference type="Pfam" id="PF04773">
    <property type="entry name" value="FecR"/>
    <property type="match status" value="1"/>
</dbReference>
<evidence type="ECO:0000256" key="1">
    <source>
        <dbReference type="SAM" id="Phobius"/>
    </source>
</evidence>
<dbReference type="GO" id="GO:0016989">
    <property type="term" value="F:sigma factor antagonist activity"/>
    <property type="evidence" value="ECO:0007669"/>
    <property type="project" value="TreeGrafter"/>
</dbReference>
<feature type="transmembrane region" description="Helical" evidence="1">
    <location>
        <begin position="86"/>
        <end position="105"/>
    </location>
</feature>
<keyword evidence="1" id="KW-0812">Transmembrane</keyword>
<name>A0A369VRU1_9SPHN</name>
<organism evidence="4 5">
    <name type="scientific">Sphingomonas aracearum</name>
    <dbReference type="NCBI Taxonomy" id="2283317"/>
    <lineage>
        <taxon>Bacteria</taxon>
        <taxon>Pseudomonadati</taxon>
        <taxon>Pseudomonadota</taxon>
        <taxon>Alphaproteobacteria</taxon>
        <taxon>Sphingomonadales</taxon>
        <taxon>Sphingomonadaceae</taxon>
        <taxon>Sphingomonas</taxon>
    </lineage>
</organism>
<accession>A0A369VRU1</accession>
<keyword evidence="1" id="KW-0472">Membrane</keyword>
<evidence type="ECO:0000259" key="3">
    <source>
        <dbReference type="Pfam" id="PF16220"/>
    </source>
</evidence>
<sequence length="322" mass="35242">MTRDRHAADDAATWVHRLDQPAMDTAAGAAFDRWMDADARHRDDFADMQALWHSDALAEALRAHAVATPPRTVAAPLVRRFRPARYAMAACAALVAIGLATPALLTTTYRAGHGAGRSVTLADGSRVDLSGDAELRVRLLPWRRDATLAQGEAFFDIHHEADRPFTVHSGSTDVRVLGTAFNVDRQADDRITVQVYRGAVSLDSAHGEQVVLRMGQGARVVADRLAAKPAAFDLTQHRAPDWRSGWFEASDVPMGVLVDKVRRYADQPIRFADPALADRRVSGRFRISDPDRVLGAIRAAYGAEVRRNGEEIVITSNEAAHD</sequence>
<dbReference type="EMBL" id="QQNB01000004">
    <property type="protein sequence ID" value="RDE04395.1"/>
    <property type="molecule type" value="Genomic_DNA"/>
</dbReference>
<feature type="domain" description="FecR N-terminal" evidence="3">
    <location>
        <begin position="9"/>
        <end position="51"/>
    </location>
</feature>
<dbReference type="InterPro" id="IPR012373">
    <property type="entry name" value="Ferrdict_sens_TM"/>
</dbReference>
<dbReference type="AlphaFoldDB" id="A0A369VRU1"/>
<dbReference type="InterPro" id="IPR006860">
    <property type="entry name" value="FecR"/>
</dbReference>
<evidence type="ECO:0000313" key="4">
    <source>
        <dbReference type="EMBL" id="RDE04395.1"/>
    </source>
</evidence>
<reference evidence="4 5" key="1">
    <citation type="submission" date="2018-07" db="EMBL/GenBank/DDBJ databases">
        <title>a novel species of Sphingomonas isolated from the rhizosphere soil of Araceae plant.</title>
        <authorList>
            <person name="Zhiyong W."/>
            <person name="Qinglan Z."/>
            <person name="Zhiwei F."/>
            <person name="Ding X."/>
            <person name="Gejiao W."/>
            <person name="Shixue Z."/>
        </authorList>
    </citation>
    <scope>NUCLEOTIDE SEQUENCE [LARGE SCALE GENOMIC DNA]</scope>
    <source>
        <strain evidence="4 5">WZY 27</strain>
    </source>
</reference>
<dbReference type="Proteomes" id="UP000253918">
    <property type="component" value="Unassembled WGS sequence"/>
</dbReference>
<dbReference type="PANTHER" id="PTHR30273:SF2">
    <property type="entry name" value="PROTEIN FECR"/>
    <property type="match status" value="1"/>
</dbReference>
<dbReference type="RefSeq" id="WP_114688808.1">
    <property type="nucleotide sequence ID" value="NZ_QQNB01000004.1"/>
</dbReference>
<dbReference type="Gene3D" id="3.55.50.30">
    <property type="match status" value="1"/>
</dbReference>
<keyword evidence="5" id="KW-1185">Reference proteome</keyword>
<dbReference type="Pfam" id="PF16220">
    <property type="entry name" value="DUF4880"/>
    <property type="match status" value="1"/>
</dbReference>
<evidence type="ECO:0000313" key="5">
    <source>
        <dbReference type="Proteomes" id="UP000253918"/>
    </source>
</evidence>
<feature type="domain" description="FecR protein" evidence="2">
    <location>
        <begin position="108"/>
        <end position="200"/>
    </location>
</feature>
<dbReference type="InterPro" id="IPR032623">
    <property type="entry name" value="FecR_N"/>
</dbReference>
<dbReference type="PIRSF" id="PIRSF018266">
    <property type="entry name" value="FecR"/>
    <property type="match status" value="1"/>
</dbReference>
<proteinExistence type="predicted"/>
<evidence type="ECO:0000259" key="2">
    <source>
        <dbReference type="Pfam" id="PF04773"/>
    </source>
</evidence>
<keyword evidence="1" id="KW-1133">Transmembrane helix</keyword>
<dbReference type="PANTHER" id="PTHR30273">
    <property type="entry name" value="PERIPLASMIC SIGNAL SENSOR AND SIGMA FACTOR ACTIVATOR FECR-RELATED"/>
    <property type="match status" value="1"/>
</dbReference>
<dbReference type="Gene3D" id="2.60.120.1440">
    <property type="match status" value="1"/>
</dbReference>
<comment type="caution">
    <text evidence="4">The sequence shown here is derived from an EMBL/GenBank/DDBJ whole genome shotgun (WGS) entry which is preliminary data.</text>
</comment>
<dbReference type="OrthoDB" id="9798846at2"/>
<protein>
    <submittedName>
        <fullName evidence="4">DUF4880 domain-containing protein</fullName>
    </submittedName>
</protein>
<gene>
    <name evidence="4" type="ORF">DVW87_15825</name>
</gene>